<dbReference type="RefSeq" id="WP_091827820.1">
    <property type="nucleotide sequence ID" value="NZ_FNRJ01000020.1"/>
</dbReference>
<dbReference type="NCBIfam" id="TIGR03317">
    <property type="entry name" value="ygfZ_signature"/>
    <property type="match status" value="1"/>
</dbReference>
<dbReference type="AlphaFoldDB" id="A0A1H4GWN0"/>
<dbReference type="GO" id="GO:0016226">
    <property type="term" value="P:iron-sulfur cluster assembly"/>
    <property type="evidence" value="ECO:0007669"/>
    <property type="project" value="TreeGrafter"/>
</dbReference>
<dbReference type="Gene3D" id="3.30.70.1630">
    <property type="match status" value="1"/>
</dbReference>
<dbReference type="Gene3D" id="2.40.30.160">
    <property type="match status" value="1"/>
</dbReference>
<dbReference type="PANTHER" id="PTHR22602:SF0">
    <property type="entry name" value="TRANSFERASE CAF17, MITOCHONDRIAL-RELATED"/>
    <property type="match status" value="1"/>
</dbReference>
<evidence type="ECO:0000313" key="1">
    <source>
        <dbReference type="EMBL" id="SEB13072.1"/>
    </source>
</evidence>
<dbReference type="SUPFAM" id="SSF101790">
    <property type="entry name" value="Aminomethyltransferase beta-barrel domain"/>
    <property type="match status" value="1"/>
</dbReference>
<reference evidence="2" key="1">
    <citation type="submission" date="2016-10" db="EMBL/GenBank/DDBJ databases">
        <authorList>
            <person name="Varghese N."/>
            <person name="Submissions S."/>
        </authorList>
    </citation>
    <scope>NUCLEOTIDE SEQUENCE [LARGE SCALE GENOMIC DNA]</scope>
    <source>
        <strain evidence="2">DSM 11526</strain>
    </source>
</reference>
<sequence>MNTHWVNRLKQPEFELEGNRLIKVPSAEHSTHYVPLTDYSIISVKGPDAHKFLQGQLTCDLSEVDRMGALPGAHCNIKGHMHSLYQVMRASDSGYWLRIRTDMAENALTLLKKYIVFSKAEAELEEDLIGIGLQGPNASEIGDRLSNAFGIAHLLVTERPGARRECWFETRLMPQVLELVEQSASPAQRNDWELLEIDAGVPELAPVTSEAFIPQMTNLQAINGVSFTKGCYTGQEIVTRLQHRGQLKKPMYLAEVHCKDAPSPGDTLASEQKDNVGQVVRAAHIPGGYRLLAVIAKDQAENQPLHLGNPEGPLLQLLPLPYELDPALFQSKR</sequence>
<accession>A0A1H4GWN0</accession>
<dbReference type="STRING" id="1122198.SAMN02745729_12038"/>
<organism evidence="1 2">
    <name type="scientific">Marinobacterium iners DSM 11526</name>
    <dbReference type="NCBI Taxonomy" id="1122198"/>
    <lineage>
        <taxon>Bacteria</taxon>
        <taxon>Pseudomonadati</taxon>
        <taxon>Pseudomonadota</taxon>
        <taxon>Gammaproteobacteria</taxon>
        <taxon>Oceanospirillales</taxon>
        <taxon>Oceanospirillaceae</taxon>
        <taxon>Marinobacterium</taxon>
    </lineage>
</organism>
<dbReference type="OrthoDB" id="9796287at2"/>
<dbReference type="InterPro" id="IPR045179">
    <property type="entry name" value="YgfZ/GcvT"/>
</dbReference>
<dbReference type="InterPro" id="IPR029043">
    <property type="entry name" value="GcvT/YgfZ_C"/>
</dbReference>
<gene>
    <name evidence="1" type="ORF">SAMN02745729_12038</name>
</gene>
<dbReference type="InterPro" id="IPR017703">
    <property type="entry name" value="YgfZ/GCV_T_CS"/>
</dbReference>
<dbReference type="PANTHER" id="PTHR22602">
    <property type="entry name" value="TRANSFERASE CAF17, MITOCHONDRIAL-RELATED"/>
    <property type="match status" value="1"/>
</dbReference>
<dbReference type="Gene3D" id="3.30.70.1400">
    <property type="entry name" value="Aminomethyltransferase beta-barrel domains"/>
    <property type="match status" value="1"/>
</dbReference>
<keyword evidence="2" id="KW-1185">Reference proteome</keyword>
<name>A0A1H4GWN0_9GAMM</name>
<dbReference type="SUPFAM" id="SSF103025">
    <property type="entry name" value="Folate-binding domain"/>
    <property type="match status" value="1"/>
</dbReference>
<proteinExistence type="predicted"/>
<dbReference type="Proteomes" id="UP000242469">
    <property type="component" value="Unassembled WGS sequence"/>
</dbReference>
<protein>
    <submittedName>
        <fullName evidence="1">Uncharacterized protein</fullName>
    </submittedName>
</protein>
<evidence type="ECO:0000313" key="2">
    <source>
        <dbReference type="Proteomes" id="UP000242469"/>
    </source>
</evidence>
<dbReference type="EMBL" id="FNRJ01000020">
    <property type="protein sequence ID" value="SEB13072.1"/>
    <property type="molecule type" value="Genomic_DNA"/>
</dbReference>